<dbReference type="KEGG" id="psic:J4E96_15320"/>
<dbReference type="Proteomes" id="UP000663937">
    <property type="component" value="Chromosome"/>
</dbReference>
<accession>A0A8A4ZCV0</accession>
<sequence length="137" mass="14749">MISIDLALRLHAAGVRWQPRSGDQFTILAPELTGEIFTISDMMIEAHEFPTGTVLGFNGTTEWALDSVAQDDALWLPREDQLRTMLGGTFRSLAAAQAFYRVTTSSLSGGELTFEADSADEAYGQALLALIGSGLHG</sequence>
<gene>
    <name evidence="1" type="ORF">J4E96_15320</name>
</gene>
<dbReference type="EMBL" id="CP071868">
    <property type="protein sequence ID" value="QTE28703.1"/>
    <property type="molecule type" value="Genomic_DNA"/>
</dbReference>
<keyword evidence="2" id="KW-1185">Reference proteome</keyword>
<name>A0A8A4ZCV0_9MICO</name>
<evidence type="ECO:0000313" key="1">
    <source>
        <dbReference type="EMBL" id="QTE28703.1"/>
    </source>
</evidence>
<reference evidence="1" key="1">
    <citation type="submission" date="2021-03" db="EMBL/GenBank/DDBJ databases">
        <title>Pengzhenrongella sicca gen. nov., sp. nov., a new member of suborder Micrococcineae isolated from High-Arctic tundra soil.</title>
        <authorList>
            <person name="Peng F."/>
        </authorList>
    </citation>
    <scope>NUCLEOTIDE SEQUENCE</scope>
    <source>
        <strain evidence="1">LRZ-2</strain>
    </source>
</reference>
<proteinExistence type="predicted"/>
<dbReference type="AlphaFoldDB" id="A0A8A4ZCV0"/>
<dbReference type="RefSeq" id="WP_227422947.1">
    <property type="nucleotide sequence ID" value="NZ_CP071868.1"/>
</dbReference>
<protein>
    <submittedName>
        <fullName evidence="1">Pilus assembly protein CpaE</fullName>
    </submittedName>
</protein>
<organism evidence="1 2">
    <name type="scientific">Pengzhenrongella sicca</name>
    <dbReference type="NCBI Taxonomy" id="2819238"/>
    <lineage>
        <taxon>Bacteria</taxon>
        <taxon>Bacillati</taxon>
        <taxon>Actinomycetota</taxon>
        <taxon>Actinomycetes</taxon>
        <taxon>Micrococcales</taxon>
        <taxon>Pengzhenrongella</taxon>
    </lineage>
</organism>
<evidence type="ECO:0000313" key="2">
    <source>
        <dbReference type="Proteomes" id="UP000663937"/>
    </source>
</evidence>